<name>A0ABV0B3M8_9SPHN</name>
<organism evidence="16 17">
    <name type="scientific">Sphingomonas rustica</name>
    <dbReference type="NCBI Taxonomy" id="3103142"/>
    <lineage>
        <taxon>Bacteria</taxon>
        <taxon>Pseudomonadati</taxon>
        <taxon>Pseudomonadota</taxon>
        <taxon>Alphaproteobacteria</taxon>
        <taxon>Sphingomonadales</taxon>
        <taxon>Sphingomonadaceae</taxon>
        <taxon>Sphingomonas</taxon>
    </lineage>
</organism>
<dbReference type="GO" id="GO:0004673">
    <property type="term" value="F:protein histidine kinase activity"/>
    <property type="evidence" value="ECO:0007669"/>
    <property type="project" value="UniProtKB-EC"/>
</dbReference>
<feature type="transmembrane region" description="Helical" evidence="13">
    <location>
        <begin position="251"/>
        <end position="273"/>
    </location>
</feature>
<evidence type="ECO:0000256" key="1">
    <source>
        <dbReference type="ARBA" id="ARBA00000085"/>
    </source>
</evidence>
<dbReference type="Pfam" id="PF00072">
    <property type="entry name" value="Response_reg"/>
    <property type="match status" value="1"/>
</dbReference>
<dbReference type="InterPro" id="IPR003594">
    <property type="entry name" value="HATPase_dom"/>
</dbReference>
<keyword evidence="12" id="KW-0175">Coiled coil</keyword>
<evidence type="ECO:0000313" key="16">
    <source>
        <dbReference type="EMBL" id="MEN3745807.1"/>
    </source>
</evidence>
<dbReference type="CDD" id="cd10322">
    <property type="entry name" value="SLC5sbd"/>
    <property type="match status" value="1"/>
</dbReference>
<evidence type="ECO:0000256" key="13">
    <source>
        <dbReference type="SAM" id="Phobius"/>
    </source>
</evidence>
<dbReference type="InterPro" id="IPR000014">
    <property type="entry name" value="PAS"/>
</dbReference>
<dbReference type="Pfam" id="PF00512">
    <property type="entry name" value="HisKA"/>
    <property type="match status" value="1"/>
</dbReference>
<feature type="transmembrane region" description="Helical" evidence="13">
    <location>
        <begin position="37"/>
        <end position="56"/>
    </location>
</feature>
<dbReference type="CDD" id="cd00082">
    <property type="entry name" value="HisKA"/>
    <property type="match status" value="1"/>
</dbReference>
<keyword evidence="17" id="KW-1185">Reference proteome</keyword>
<keyword evidence="8 16" id="KW-0418">Kinase</keyword>
<dbReference type="InterPro" id="IPR036890">
    <property type="entry name" value="HATPase_C_sf"/>
</dbReference>
<keyword evidence="6 16" id="KW-0808">Transferase</keyword>
<dbReference type="PROSITE" id="PS50110">
    <property type="entry name" value="RESPONSE_REGULATORY"/>
    <property type="match status" value="1"/>
</dbReference>
<sequence length="1143" mass="123061">MTAITVIGLTLLYVALLFAIAWLGDRRSGIIERLWRSRWFATLVYCLTLTVYNTSWSFYGSVGRATSAGWAFLPIYIGPVLVLLLCQPMLRRLVAIAKAQNATSISDLLAARYGKSQLLAAAVTLSSLAAVLPYIALQLKALAVTFDIVTAAATPADAPIWRDTSFVSAILMAVFVMTFGVRYSHSSERHRGLMLAVAAEGVIKLLAFVIVGMCIVFGFFDGPGDILSQAIQRIPEEATRILAPDFTLPAWYGQTLIAALALICMPHLFQVVVVESERPGDLGAARTFFPAYLAILSIFMIPIALAGLLTFGGAVAPDSFVIALPMAFDSPAIASLAFFGGLSAATGMTIVATLSLATMLCNDVIMPVILRRRRDELGGDDVSALLLRVRRIAVAIIMLLAFAMHRVVVSGYPLTEIGFVSFVATAQFGPAVIVGIYSSRPHMPAAVAGIVGGMTVWAWMLLLPPDLTASIVPPLLPDLGRSDPITATTIFSLLVNLALLYGLSRYRAGRPATTPDGFIGGYPAVERIADLKALAVRFIGVDAAERGFRGFARDHGQRAPGDPVDSLAIDFTENLLAGAIGTPSARVVMTAAMRRDQPFDEAARQALETASEALRLNYQLLQGTLDGVRQGICAFDNELRITAWNRRFCEVLAFPSDLVKVGMPLAEVISFNLSREEYSPQDIDALVINRDLTRQTWPYIYERERPDGTVLEITYDRVGDQGYVSTYTDVTERHSAAERLRAANEGLEERVAQRTRQLQAAKSEAERANAGKSQFIAAASHDLLQPLNAARLFVSAIAEQTRPAGNGSTVPDPAELARNAGDALSAAESLIEALMDISAFDGGAIQPKLRRIRLADILEPLENEFRMLASDKGLAFRARPCALVVETDPQLLRRLLQNLLSNAVRHTSQGGILLGWRRRGAAVRIEVWDSGTGIAPDQHDAIFGEFYRIRGAGAATPGLGLGLAIVDRTARLLDHPIGLRSVPGQGSLFHITVPLARLQAVPAATRVVRPNEATTALDILVVDDDARIRAGMIALIEHWGHRVTTSDGTSLPGGRPDLLLVDYHLGDDRTGLDLLAAATRKWGPGLRVAVLTADRQPEVAARVRAAGALLLYKPVKPAPLRRVIVDAERADDGGPVAEGGGQS</sequence>
<dbReference type="PROSITE" id="PS50283">
    <property type="entry name" value="NA_SOLUT_SYMP_3"/>
    <property type="match status" value="1"/>
</dbReference>
<dbReference type="SUPFAM" id="SSF47384">
    <property type="entry name" value="Homodimeric domain of signal transducing histidine kinase"/>
    <property type="match status" value="1"/>
</dbReference>
<reference evidence="16 17" key="1">
    <citation type="submission" date="2024-05" db="EMBL/GenBank/DDBJ databases">
        <title>Sphingomonas sp. HF-S3 16S ribosomal RNA gene Genome sequencing and assembly.</title>
        <authorList>
            <person name="Lee H."/>
        </authorList>
    </citation>
    <scope>NUCLEOTIDE SEQUENCE [LARGE SCALE GENOMIC DNA]</scope>
    <source>
        <strain evidence="16 17">HF-S3</strain>
    </source>
</reference>
<dbReference type="SMART" id="SM00387">
    <property type="entry name" value="HATPase_c"/>
    <property type="match status" value="1"/>
</dbReference>
<dbReference type="InterPro" id="IPR003661">
    <property type="entry name" value="HisK_dim/P_dom"/>
</dbReference>
<evidence type="ECO:0000256" key="7">
    <source>
        <dbReference type="ARBA" id="ARBA00022692"/>
    </source>
</evidence>
<keyword evidence="9 13" id="KW-1133">Transmembrane helix</keyword>
<dbReference type="SUPFAM" id="SSF55785">
    <property type="entry name" value="PYP-like sensor domain (PAS domain)"/>
    <property type="match status" value="1"/>
</dbReference>
<feature type="modified residue" description="4-aspartylphosphate" evidence="11">
    <location>
        <position position="1062"/>
    </location>
</feature>
<dbReference type="CDD" id="cd00130">
    <property type="entry name" value="PAS"/>
    <property type="match status" value="1"/>
</dbReference>
<dbReference type="CDD" id="cd00156">
    <property type="entry name" value="REC"/>
    <property type="match status" value="1"/>
</dbReference>
<dbReference type="InterPro" id="IPR001789">
    <property type="entry name" value="Sig_transdc_resp-reg_receiver"/>
</dbReference>
<dbReference type="InterPro" id="IPR005467">
    <property type="entry name" value="His_kinase_dom"/>
</dbReference>
<feature type="transmembrane region" description="Helical" evidence="13">
    <location>
        <begin position="445"/>
        <end position="464"/>
    </location>
</feature>
<evidence type="ECO:0000256" key="3">
    <source>
        <dbReference type="ARBA" id="ARBA00006434"/>
    </source>
</evidence>
<feature type="transmembrane region" description="Helical" evidence="13">
    <location>
        <begin position="6"/>
        <end position="25"/>
    </location>
</feature>
<dbReference type="EMBL" id="JBDIZK010000001">
    <property type="protein sequence ID" value="MEN3745807.1"/>
    <property type="molecule type" value="Genomic_DNA"/>
</dbReference>
<evidence type="ECO:0000256" key="6">
    <source>
        <dbReference type="ARBA" id="ARBA00022679"/>
    </source>
</evidence>
<evidence type="ECO:0000256" key="9">
    <source>
        <dbReference type="ARBA" id="ARBA00022989"/>
    </source>
</evidence>
<dbReference type="Gene3D" id="1.20.1730.10">
    <property type="entry name" value="Sodium/glucose cotransporter"/>
    <property type="match status" value="1"/>
</dbReference>
<evidence type="ECO:0000256" key="12">
    <source>
        <dbReference type="SAM" id="Coils"/>
    </source>
</evidence>
<dbReference type="RefSeq" id="WP_346244812.1">
    <property type="nucleotide sequence ID" value="NZ_JBDIZK010000001.1"/>
</dbReference>
<feature type="transmembrane region" description="Helical" evidence="13">
    <location>
        <begin position="293"/>
        <end position="316"/>
    </location>
</feature>
<feature type="transmembrane region" description="Helical" evidence="13">
    <location>
        <begin position="68"/>
        <end position="86"/>
    </location>
</feature>
<dbReference type="Gene3D" id="1.10.287.130">
    <property type="match status" value="1"/>
</dbReference>
<evidence type="ECO:0000256" key="4">
    <source>
        <dbReference type="ARBA" id="ARBA00012438"/>
    </source>
</evidence>
<evidence type="ECO:0000256" key="5">
    <source>
        <dbReference type="ARBA" id="ARBA00022553"/>
    </source>
</evidence>
<proteinExistence type="inferred from homology"/>
<dbReference type="Pfam" id="PF02518">
    <property type="entry name" value="HATPase_c"/>
    <property type="match status" value="1"/>
</dbReference>
<dbReference type="Gene3D" id="3.30.450.20">
    <property type="entry name" value="PAS domain"/>
    <property type="match status" value="1"/>
</dbReference>
<dbReference type="SUPFAM" id="SSF52172">
    <property type="entry name" value="CheY-like"/>
    <property type="match status" value="1"/>
</dbReference>
<feature type="coiled-coil region" evidence="12">
    <location>
        <begin position="737"/>
        <end position="764"/>
    </location>
</feature>
<dbReference type="InterPro" id="IPR001734">
    <property type="entry name" value="Na/solute_symporter"/>
</dbReference>
<dbReference type="Gene3D" id="3.40.50.2300">
    <property type="match status" value="1"/>
</dbReference>
<evidence type="ECO:0000256" key="10">
    <source>
        <dbReference type="ARBA" id="ARBA00023136"/>
    </source>
</evidence>
<dbReference type="SMART" id="SM00388">
    <property type="entry name" value="HisKA"/>
    <property type="match status" value="1"/>
</dbReference>
<feature type="transmembrane region" description="Helical" evidence="13">
    <location>
        <begin position="164"/>
        <end position="181"/>
    </location>
</feature>
<feature type="transmembrane region" description="Helical" evidence="13">
    <location>
        <begin position="417"/>
        <end position="438"/>
    </location>
</feature>
<dbReference type="SUPFAM" id="SSF55874">
    <property type="entry name" value="ATPase domain of HSP90 chaperone/DNA topoisomerase II/histidine kinase"/>
    <property type="match status" value="1"/>
</dbReference>
<feature type="transmembrane region" description="Helical" evidence="13">
    <location>
        <begin position="336"/>
        <end position="361"/>
    </location>
</feature>
<evidence type="ECO:0000259" key="15">
    <source>
        <dbReference type="PROSITE" id="PS50110"/>
    </source>
</evidence>
<dbReference type="InterPro" id="IPR004358">
    <property type="entry name" value="Sig_transdc_His_kin-like_C"/>
</dbReference>
<comment type="caution">
    <text evidence="16">The sequence shown here is derived from an EMBL/GenBank/DDBJ whole genome shotgun (WGS) entry which is preliminary data.</text>
</comment>
<dbReference type="InterPro" id="IPR035965">
    <property type="entry name" value="PAS-like_dom_sf"/>
</dbReference>
<evidence type="ECO:0000313" key="17">
    <source>
        <dbReference type="Proteomes" id="UP001427805"/>
    </source>
</evidence>
<dbReference type="InterPro" id="IPR036097">
    <property type="entry name" value="HisK_dim/P_sf"/>
</dbReference>
<dbReference type="PRINTS" id="PR00344">
    <property type="entry name" value="BCTRLSENSOR"/>
</dbReference>
<dbReference type="PANTHER" id="PTHR43047:SF9">
    <property type="entry name" value="HISTIDINE KINASE"/>
    <property type="match status" value="1"/>
</dbReference>
<dbReference type="EC" id="2.7.13.3" evidence="4"/>
<feature type="domain" description="Histidine kinase" evidence="14">
    <location>
        <begin position="778"/>
        <end position="997"/>
    </location>
</feature>
<dbReference type="SMART" id="SM00448">
    <property type="entry name" value="REC"/>
    <property type="match status" value="1"/>
</dbReference>
<feature type="transmembrane region" description="Helical" evidence="13">
    <location>
        <begin position="382"/>
        <end position="405"/>
    </location>
</feature>
<feature type="transmembrane region" description="Helical" evidence="13">
    <location>
        <begin position="193"/>
        <end position="220"/>
    </location>
</feature>
<dbReference type="Gene3D" id="3.30.565.10">
    <property type="entry name" value="Histidine kinase-like ATPase, C-terminal domain"/>
    <property type="match status" value="1"/>
</dbReference>
<evidence type="ECO:0000256" key="2">
    <source>
        <dbReference type="ARBA" id="ARBA00004141"/>
    </source>
</evidence>
<feature type="domain" description="Response regulatory" evidence="15">
    <location>
        <begin position="1018"/>
        <end position="1128"/>
    </location>
</feature>
<accession>A0ABV0B3M8</accession>
<evidence type="ECO:0000259" key="14">
    <source>
        <dbReference type="PROSITE" id="PS50109"/>
    </source>
</evidence>
<evidence type="ECO:0000256" key="8">
    <source>
        <dbReference type="ARBA" id="ARBA00022777"/>
    </source>
</evidence>
<dbReference type="PANTHER" id="PTHR43047">
    <property type="entry name" value="TWO-COMPONENT HISTIDINE PROTEIN KINASE"/>
    <property type="match status" value="1"/>
</dbReference>
<evidence type="ECO:0000256" key="11">
    <source>
        <dbReference type="PROSITE-ProRule" id="PRU00169"/>
    </source>
</evidence>
<keyword evidence="10 13" id="KW-0472">Membrane</keyword>
<comment type="catalytic activity">
    <reaction evidence="1">
        <text>ATP + protein L-histidine = ADP + protein N-phospho-L-histidine.</text>
        <dbReference type="EC" id="2.7.13.3"/>
    </reaction>
</comment>
<dbReference type="Pfam" id="PF12860">
    <property type="entry name" value="PAS_7"/>
    <property type="match status" value="1"/>
</dbReference>
<comment type="similarity">
    <text evidence="3">Belongs to the sodium:solute symporter (SSF) (TC 2.A.21) family.</text>
</comment>
<comment type="subcellular location">
    <subcellularLocation>
        <location evidence="2">Membrane</location>
        <topology evidence="2">Multi-pass membrane protein</topology>
    </subcellularLocation>
</comment>
<keyword evidence="5 11" id="KW-0597">Phosphoprotein</keyword>
<dbReference type="InterPro" id="IPR038377">
    <property type="entry name" value="Na/Glc_symporter_sf"/>
</dbReference>
<dbReference type="PROSITE" id="PS50109">
    <property type="entry name" value="HIS_KIN"/>
    <property type="match status" value="1"/>
</dbReference>
<protein>
    <recommendedName>
        <fullName evidence="4">histidine kinase</fullName>
        <ecNumber evidence="4">2.7.13.3</ecNumber>
    </recommendedName>
</protein>
<dbReference type="Proteomes" id="UP001427805">
    <property type="component" value="Unassembled WGS sequence"/>
</dbReference>
<dbReference type="InterPro" id="IPR011006">
    <property type="entry name" value="CheY-like_superfamily"/>
</dbReference>
<keyword evidence="7 13" id="KW-0812">Transmembrane</keyword>
<feature type="transmembrane region" description="Helical" evidence="13">
    <location>
        <begin position="118"/>
        <end position="137"/>
    </location>
</feature>
<gene>
    <name evidence="16" type="ORF">TPR58_01410</name>
</gene>